<dbReference type="SUPFAM" id="SSF53474">
    <property type="entry name" value="alpha/beta-Hydrolases"/>
    <property type="match status" value="1"/>
</dbReference>
<dbReference type="Gene3D" id="3.40.50.1820">
    <property type="entry name" value="alpha/beta hydrolase"/>
    <property type="match status" value="1"/>
</dbReference>
<protein>
    <recommendedName>
        <fullName evidence="5">Fungal lipase-type domain-containing protein</fullName>
    </recommendedName>
</protein>
<dbReference type="OrthoDB" id="426718at2759"/>
<organism evidence="6 7">
    <name type="scientific">Phlebiopsis gigantea (strain 11061_1 CR5-6)</name>
    <name type="common">White-rot fungus</name>
    <name type="synonym">Peniophora gigantea</name>
    <dbReference type="NCBI Taxonomy" id="745531"/>
    <lineage>
        <taxon>Eukaryota</taxon>
        <taxon>Fungi</taxon>
        <taxon>Dikarya</taxon>
        <taxon>Basidiomycota</taxon>
        <taxon>Agaricomycotina</taxon>
        <taxon>Agaricomycetes</taxon>
        <taxon>Polyporales</taxon>
        <taxon>Phanerochaetaceae</taxon>
        <taxon>Phlebiopsis</taxon>
    </lineage>
</organism>
<dbReference type="AlphaFoldDB" id="A0A0C3S3Z5"/>
<evidence type="ECO:0000256" key="3">
    <source>
        <dbReference type="ARBA" id="ARBA00047591"/>
    </source>
</evidence>
<comment type="catalytic activity">
    <reaction evidence="4">
        <text>a monoacylglycerol + H2O = glycerol + a fatty acid + H(+)</text>
        <dbReference type="Rhea" id="RHEA:15245"/>
        <dbReference type="ChEBI" id="CHEBI:15377"/>
        <dbReference type="ChEBI" id="CHEBI:15378"/>
        <dbReference type="ChEBI" id="CHEBI:17408"/>
        <dbReference type="ChEBI" id="CHEBI:17754"/>
        <dbReference type="ChEBI" id="CHEBI:28868"/>
    </reaction>
</comment>
<comment type="similarity">
    <text evidence="2">Belongs to the AB hydrolase superfamily. Lipase family. Class 3 subfamily.</text>
</comment>
<evidence type="ECO:0000313" key="7">
    <source>
        <dbReference type="Proteomes" id="UP000053257"/>
    </source>
</evidence>
<keyword evidence="1" id="KW-1015">Disulfide bond</keyword>
<dbReference type="GO" id="GO:0006629">
    <property type="term" value="P:lipid metabolic process"/>
    <property type="evidence" value="ECO:0007669"/>
    <property type="project" value="InterPro"/>
</dbReference>
<evidence type="ECO:0000313" key="6">
    <source>
        <dbReference type="EMBL" id="KIP10351.1"/>
    </source>
</evidence>
<dbReference type="HOGENOM" id="CLU_035620_0_0_1"/>
<dbReference type="Proteomes" id="UP000053257">
    <property type="component" value="Unassembled WGS sequence"/>
</dbReference>
<dbReference type="InterPro" id="IPR029058">
    <property type="entry name" value="AB_hydrolase_fold"/>
</dbReference>
<dbReference type="PANTHER" id="PTHR45856:SF24">
    <property type="entry name" value="FUNGAL LIPASE-LIKE DOMAIN-CONTAINING PROTEIN"/>
    <property type="match status" value="1"/>
</dbReference>
<evidence type="ECO:0000256" key="1">
    <source>
        <dbReference type="ARBA" id="ARBA00023157"/>
    </source>
</evidence>
<sequence>MTSEQWIEDIKTSIRRRRLDALKRTSFDVPKVETRNWPWQAPSYYRWMATWSEDAKVQIASAIAKGAAGRYREIVEWDVTLYAWMESAAMYLRDWPTTLLATQASRANREEEAVRLLRWTDEEIQNIAGTWGPHMHYVTICDLMQDSPVSDPTLDGPYCGAFFCTDPENPFVGLVFKGTHPESWQELLVDLHYPPVRAENGHVWGTQVSHGVYSTLFEPFAVLSGQSPFEYIKYTVCTMIAERIHAVTNSTVRLHITGHSLGASYAALSYAELLRLYNNAPIAPLSSGPPTCVLRDLYSFGCPRFGLADFADVFTLAMDEHEGSCWRILARDDPVGLVPPVLITDAKFIHLDRAYEVSDSESPTELPSERNSHPRPPLPVVSINMSNHTPWAYFNALHHAATQLSPKVR</sequence>
<comment type="catalytic activity">
    <reaction evidence="3">
        <text>a diacylglycerol + H2O = a monoacylglycerol + a fatty acid + H(+)</text>
        <dbReference type="Rhea" id="RHEA:32731"/>
        <dbReference type="ChEBI" id="CHEBI:15377"/>
        <dbReference type="ChEBI" id="CHEBI:15378"/>
        <dbReference type="ChEBI" id="CHEBI:17408"/>
        <dbReference type="ChEBI" id="CHEBI:18035"/>
        <dbReference type="ChEBI" id="CHEBI:28868"/>
    </reaction>
</comment>
<keyword evidence="7" id="KW-1185">Reference proteome</keyword>
<gene>
    <name evidence="6" type="ORF">PHLGIDRAFT_239316</name>
</gene>
<dbReference type="InterPro" id="IPR002921">
    <property type="entry name" value="Fungal_lipase-type"/>
</dbReference>
<dbReference type="InterPro" id="IPR051218">
    <property type="entry name" value="Sec_MonoDiacylglyc_Lipase"/>
</dbReference>
<dbReference type="EMBL" id="KN840455">
    <property type="protein sequence ID" value="KIP10351.1"/>
    <property type="molecule type" value="Genomic_DNA"/>
</dbReference>
<evidence type="ECO:0000259" key="5">
    <source>
        <dbReference type="Pfam" id="PF01764"/>
    </source>
</evidence>
<evidence type="ECO:0000256" key="2">
    <source>
        <dbReference type="ARBA" id="ARBA00043996"/>
    </source>
</evidence>
<dbReference type="PANTHER" id="PTHR45856">
    <property type="entry name" value="ALPHA/BETA-HYDROLASES SUPERFAMILY PROTEIN"/>
    <property type="match status" value="1"/>
</dbReference>
<dbReference type="Pfam" id="PF01764">
    <property type="entry name" value="Lipase_3"/>
    <property type="match status" value="1"/>
</dbReference>
<reference evidence="6 7" key="1">
    <citation type="journal article" date="2014" name="PLoS Genet.">
        <title>Analysis of the Phlebiopsis gigantea genome, transcriptome and secretome provides insight into its pioneer colonization strategies of wood.</title>
        <authorList>
            <person name="Hori C."/>
            <person name="Ishida T."/>
            <person name="Igarashi K."/>
            <person name="Samejima M."/>
            <person name="Suzuki H."/>
            <person name="Master E."/>
            <person name="Ferreira P."/>
            <person name="Ruiz-Duenas F.J."/>
            <person name="Held B."/>
            <person name="Canessa P."/>
            <person name="Larrondo L.F."/>
            <person name="Schmoll M."/>
            <person name="Druzhinina I.S."/>
            <person name="Kubicek C.P."/>
            <person name="Gaskell J.A."/>
            <person name="Kersten P."/>
            <person name="St John F."/>
            <person name="Glasner J."/>
            <person name="Sabat G."/>
            <person name="Splinter BonDurant S."/>
            <person name="Syed K."/>
            <person name="Yadav J."/>
            <person name="Mgbeahuruike A.C."/>
            <person name="Kovalchuk A."/>
            <person name="Asiegbu F.O."/>
            <person name="Lackner G."/>
            <person name="Hoffmeister D."/>
            <person name="Rencoret J."/>
            <person name="Gutierrez A."/>
            <person name="Sun H."/>
            <person name="Lindquist E."/>
            <person name="Barry K."/>
            <person name="Riley R."/>
            <person name="Grigoriev I.V."/>
            <person name="Henrissat B."/>
            <person name="Kues U."/>
            <person name="Berka R.M."/>
            <person name="Martinez A.T."/>
            <person name="Covert S.F."/>
            <person name="Blanchette R.A."/>
            <person name="Cullen D."/>
        </authorList>
    </citation>
    <scope>NUCLEOTIDE SEQUENCE [LARGE SCALE GENOMIC DNA]</scope>
    <source>
        <strain evidence="6 7">11061_1 CR5-6</strain>
    </source>
</reference>
<dbReference type="CDD" id="cd00519">
    <property type="entry name" value="Lipase_3"/>
    <property type="match status" value="1"/>
</dbReference>
<evidence type="ECO:0000256" key="4">
    <source>
        <dbReference type="ARBA" id="ARBA00048461"/>
    </source>
</evidence>
<proteinExistence type="inferred from homology"/>
<feature type="domain" description="Fungal lipase-type" evidence="5">
    <location>
        <begin position="174"/>
        <end position="341"/>
    </location>
</feature>
<accession>A0A0C3S3Z5</accession>
<name>A0A0C3S3Z5_PHLG1</name>